<feature type="coiled-coil region" evidence="6">
    <location>
        <begin position="167"/>
        <end position="194"/>
    </location>
</feature>
<keyword evidence="2 6" id="KW-0547">Nucleotide-binding</keyword>
<protein>
    <recommendedName>
        <fullName evidence="6">Chromosome partition protein Smc</fullName>
    </recommendedName>
</protein>
<dbReference type="SUPFAM" id="SSF75553">
    <property type="entry name" value="Smc hinge domain"/>
    <property type="match status" value="1"/>
</dbReference>
<evidence type="ECO:0000259" key="7">
    <source>
        <dbReference type="SMART" id="SM00968"/>
    </source>
</evidence>
<keyword evidence="1 6" id="KW-0963">Cytoplasm</keyword>
<feature type="coiled-coil region" evidence="6">
    <location>
        <begin position="899"/>
        <end position="926"/>
    </location>
</feature>
<dbReference type="CDD" id="cd03278">
    <property type="entry name" value="ABC_SMC_barmotin"/>
    <property type="match status" value="1"/>
</dbReference>
<dbReference type="PIRSF" id="PIRSF005719">
    <property type="entry name" value="SMC"/>
    <property type="match status" value="1"/>
</dbReference>
<proteinExistence type="inferred from homology"/>
<evidence type="ECO:0000256" key="1">
    <source>
        <dbReference type="ARBA" id="ARBA00022490"/>
    </source>
</evidence>
<gene>
    <name evidence="6 8" type="primary">smc</name>
    <name evidence="8" type="ORF">Q4T40_08370</name>
</gene>
<name>A0ABU3NYA9_9FIRM</name>
<dbReference type="EMBL" id="JAUOZS010000001">
    <property type="protein sequence ID" value="MDT8901248.1"/>
    <property type="molecule type" value="Genomic_DNA"/>
</dbReference>
<feature type="binding site" evidence="6">
    <location>
        <begin position="32"/>
        <end position="39"/>
    </location>
    <ligand>
        <name>ATP</name>
        <dbReference type="ChEBI" id="CHEBI:30616"/>
    </ligand>
</feature>
<dbReference type="RefSeq" id="WP_413779766.1">
    <property type="nucleotide sequence ID" value="NZ_JAUOZS010000001.1"/>
</dbReference>
<comment type="domain">
    <text evidence="6">Contains large globular domains required for ATP hydrolysis at each terminus and a third globular domain forming a flexible hinge near the middle of the molecule. These domains are separated by coiled-coil structures.</text>
</comment>
<evidence type="ECO:0000256" key="5">
    <source>
        <dbReference type="ARBA" id="ARBA00023125"/>
    </source>
</evidence>
<dbReference type="Proteomes" id="UP001254848">
    <property type="component" value="Unassembled WGS sequence"/>
</dbReference>
<dbReference type="InterPro" id="IPR003395">
    <property type="entry name" value="RecF/RecN/SMC_N"/>
</dbReference>
<evidence type="ECO:0000256" key="6">
    <source>
        <dbReference type="HAMAP-Rule" id="MF_01894"/>
    </source>
</evidence>
<sequence length="1185" mass="130609">MLLRKLEAYGFKSFAEKTEMEFKSGITAIVGPNGSGKSNISDAVRWVLGEQNIRNLRGNKMEDVIFSGSAKRRPLGVAEVSLVFDNTDGLLPLEFSEVTITRRVFRSGDGEYYINKAPCRLKDIHDLLLEAGLSRESMTVISQNKIDEVLNSKPEERRLLFEEAAGIVKYKNRKKEALRKLEDTEQNLTRVLDITAEIETQLGPMAESAERTARYNDLAAEQTSCQVTLLLHKLTQAEKNLESVTLEQAALTDEDIAVTTRLTVAETDKEKFIDRLAELDENLRDAEAALTQAATEIERLDGKTAVLNERIGQEQKSRDRVIQDIDRLEQEKRENRARLEEWQAGHARKNAQAEELRAALAGQDQALTQAAAAIAAVEAKIDAAKDETFGHLQELVTQKNALRTLERDQENQNQREGQLIKERETFAGQFQETTQSLGSVQWEKQALDQDLAATDTTVAGLQDRKRQQDAALAENKAAETRLAGEIGQLASRLKVLSDMQEEYEGFGRGPKSVLKSDRPWRQGVHGAVAEIIAVEGAHVIAIETALGGALQHIIVASDDTAKAAVEHLKNHNLGRATFLPLNTIKPARPRDAEIAAAHAHGALGFAAGLVECEPRFRPIIDYLLARTVVAADIDAALRIARGAAFGVKIVTLDGQLVSPGGSITGGSTGRREASFLGRSGEIATLRETMATRETDLAARRRQTAQLQADLAALDEKIAGAHSRRRTLEVRQAELTVHAEKTGQEIKRLDLALATIDAELAASRAEAAAIAGKMADVAAAIAVMEERDNEHKRLIAGWQEDLKKLQADRDALAGSLTDSKIKLSALEQEVNAIAANCEQYKQAESRLVRQIDSLRGDIDRIGQEIARAETELAGIVQAKETLAAQKADHEKNRDAVLKDKLGVLAKQQKLEREVKDLRRRQNASQARLHELDLLAAKHGYEVTNCTEQLRDHYSLDREQAQAVFRPDDPEALAARVDELAAAIEALGPVNPAAIEEYARIQERYQFLRTQYDDLTAAKDYLLTILKDIDATMAKQFKAAFAKINEHFGELFVRLFGGGRAQLLLANPDDILGTGIEIVVQPPGKKQQNLALLSGGERALTVIALLFSFLSYRPTPFCVLDEIDAALDEANVQRFSEFLQDYARSTQFIVVTHRKGTMEAADVMHGVTMEESGVSKLISVKFMDKAG</sequence>
<comment type="function">
    <text evidence="6">Required for chromosome condensation and partitioning.</text>
</comment>
<keyword evidence="3 6" id="KW-0067">ATP-binding</keyword>
<keyword evidence="4 6" id="KW-0175">Coiled coil</keyword>
<dbReference type="PANTHER" id="PTHR43977">
    <property type="entry name" value="STRUCTURAL MAINTENANCE OF CHROMOSOMES PROTEIN 3"/>
    <property type="match status" value="1"/>
</dbReference>
<feature type="coiled-coil region" evidence="6">
    <location>
        <begin position="234"/>
        <end position="415"/>
    </location>
</feature>
<dbReference type="InterPro" id="IPR011890">
    <property type="entry name" value="SMC_prok"/>
</dbReference>
<comment type="subcellular location">
    <subcellularLocation>
        <location evidence="6">Cytoplasm</location>
    </subcellularLocation>
</comment>
<comment type="caution">
    <text evidence="8">The sequence shown here is derived from an EMBL/GenBank/DDBJ whole genome shotgun (WGS) entry which is preliminary data.</text>
</comment>
<dbReference type="Gene3D" id="1.20.1060.20">
    <property type="match status" value="1"/>
</dbReference>
<evidence type="ECO:0000313" key="9">
    <source>
        <dbReference type="Proteomes" id="UP001254848"/>
    </source>
</evidence>
<keyword evidence="9" id="KW-1185">Reference proteome</keyword>
<dbReference type="Gene3D" id="3.30.70.1620">
    <property type="match status" value="1"/>
</dbReference>
<dbReference type="HAMAP" id="MF_01894">
    <property type="entry name" value="Smc_prok"/>
    <property type="match status" value="1"/>
</dbReference>
<evidence type="ECO:0000256" key="4">
    <source>
        <dbReference type="ARBA" id="ARBA00023054"/>
    </source>
</evidence>
<feature type="domain" description="SMC hinge" evidence="7">
    <location>
        <begin position="522"/>
        <end position="640"/>
    </location>
</feature>
<dbReference type="Pfam" id="PF06470">
    <property type="entry name" value="SMC_hinge"/>
    <property type="match status" value="1"/>
</dbReference>
<accession>A0ABU3NYA9</accession>
<dbReference type="InterPro" id="IPR036277">
    <property type="entry name" value="SMC_hinge_sf"/>
</dbReference>
<evidence type="ECO:0000256" key="2">
    <source>
        <dbReference type="ARBA" id="ARBA00022741"/>
    </source>
</evidence>
<comment type="subunit">
    <text evidence="6">Homodimer.</text>
</comment>
<comment type="similarity">
    <text evidence="6">Belongs to the SMC family.</text>
</comment>
<dbReference type="InterPro" id="IPR027417">
    <property type="entry name" value="P-loop_NTPase"/>
</dbReference>
<feature type="coiled-coil region" evidence="6">
    <location>
        <begin position="822"/>
        <end position="870"/>
    </location>
</feature>
<dbReference type="Pfam" id="PF02463">
    <property type="entry name" value="SMC_N"/>
    <property type="match status" value="1"/>
</dbReference>
<dbReference type="NCBIfam" id="TIGR02168">
    <property type="entry name" value="SMC_prok_B"/>
    <property type="match status" value="1"/>
</dbReference>
<dbReference type="SMART" id="SM00968">
    <property type="entry name" value="SMC_hinge"/>
    <property type="match status" value="1"/>
</dbReference>
<dbReference type="InterPro" id="IPR010935">
    <property type="entry name" value="SMC_hinge"/>
</dbReference>
<dbReference type="Gene3D" id="3.40.50.300">
    <property type="entry name" value="P-loop containing nucleotide triphosphate hydrolases"/>
    <property type="match status" value="2"/>
</dbReference>
<evidence type="ECO:0000256" key="3">
    <source>
        <dbReference type="ARBA" id="ARBA00022840"/>
    </source>
</evidence>
<dbReference type="InterPro" id="IPR024704">
    <property type="entry name" value="SMC"/>
</dbReference>
<dbReference type="SUPFAM" id="SSF52540">
    <property type="entry name" value="P-loop containing nucleoside triphosphate hydrolases"/>
    <property type="match status" value="1"/>
</dbReference>
<reference evidence="8 9" key="1">
    <citation type="submission" date="2023-07" db="EMBL/GenBank/DDBJ databases">
        <title>The novel representative of Negativicutes class, Anaeroselena agilis gen. nov. sp. nov.</title>
        <authorList>
            <person name="Prokofeva M.I."/>
            <person name="Elcheninov A.G."/>
            <person name="Klyukina A."/>
            <person name="Kublanov I.V."/>
            <person name="Frolov E.N."/>
            <person name="Podosokorskaya O.A."/>
        </authorList>
    </citation>
    <scope>NUCLEOTIDE SEQUENCE [LARGE SCALE GENOMIC DNA]</scope>
    <source>
        <strain evidence="8 9">4137-cl</strain>
    </source>
</reference>
<evidence type="ECO:0000313" key="8">
    <source>
        <dbReference type="EMBL" id="MDT8901248.1"/>
    </source>
</evidence>
<keyword evidence="5 6" id="KW-0238">DNA-binding</keyword>
<organism evidence="8 9">
    <name type="scientific">Anaeroselena agilis</name>
    <dbReference type="NCBI Taxonomy" id="3063788"/>
    <lineage>
        <taxon>Bacteria</taxon>
        <taxon>Bacillati</taxon>
        <taxon>Bacillota</taxon>
        <taxon>Negativicutes</taxon>
        <taxon>Acetonemataceae</taxon>
        <taxon>Anaeroselena</taxon>
    </lineage>
</organism>